<feature type="domain" description="ACT" evidence="1">
    <location>
        <begin position="70"/>
        <end position="145"/>
    </location>
</feature>
<evidence type="ECO:0000259" key="1">
    <source>
        <dbReference type="PROSITE" id="PS51671"/>
    </source>
</evidence>
<dbReference type="InterPro" id="IPR002912">
    <property type="entry name" value="ACT_dom"/>
</dbReference>
<dbReference type="SUPFAM" id="SSF55021">
    <property type="entry name" value="ACT-like"/>
    <property type="match status" value="1"/>
</dbReference>
<evidence type="ECO:0000313" key="3">
    <source>
        <dbReference type="Proteomes" id="UP000754750"/>
    </source>
</evidence>
<gene>
    <name evidence="2" type="ORF">E7512_02750</name>
</gene>
<name>A0A928KVQ8_9FIRM</name>
<evidence type="ECO:0000313" key="2">
    <source>
        <dbReference type="EMBL" id="MBE6832494.1"/>
    </source>
</evidence>
<comment type="caution">
    <text evidence="2">The sequence shown here is derived from an EMBL/GenBank/DDBJ whole genome shotgun (WGS) entry which is preliminary data.</text>
</comment>
<dbReference type="Proteomes" id="UP000754750">
    <property type="component" value="Unassembled WGS sequence"/>
</dbReference>
<dbReference type="EMBL" id="SVNY01000001">
    <property type="protein sequence ID" value="MBE6832494.1"/>
    <property type="molecule type" value="Genomic_DNA"/>
</dbReference>
<proteinExistence type="predicted"/>
<dbReference type="RefSeq" id="WP_020074174.1">
    <property type="nucleotide sequence ID" value="NZ_JBKWRC010000005.1"/>
</dbReference>
<dbReference type="NCBIfam" id="NF003361">
    <property type="entry name" value="PRK04435.1"/>
    <property type="match status" value="1"/>
</dbReference>
<dbReference type="InterPro" id="IPR045865">
    <property type="entry name" value="ACT-like_dom_sf"/>
</dbReference>
<dbReference type="Gene3D" id="3.30.70.260">
    <property type="match status" value="1"/>
</dbReference>
<accession>A0A928KVQ8</accession>
<reference evidence="2" key="1">
    <citation type="submission" date="2019-04" db="EMBL/GenBank/DDBJ databases">
        <title>Evolution of Biomass-Degrading Anaerobic Consortia Revealed by Metagenomics.</title>
        <authorList>
            <person name="Peng X."/>
        </authorList>
    </citation>
    <scope>NUCLEOTIDE SEQUENCE</scope>
    <source>
        <strain evidence="2">SIG551</strain>
    </source>
</reference>
<protein>
    <submittedName>
        <fullName evidence="2">ACT domain-containing protein</fullName>
    </submittedName>
</protein>
<sequence length="146" mass="16096">MKEPTFFLVDKKVLPKVYSKVVEAKQYIMNSEAASTSEAARMAGISRSVFYKYKDSVYPYQPEATNRILTIQAVLYDRPGVLMSLVSEFYGAGANILTINQNIPVSGKAMVSISARINNMMGTVDELLALLKNVDGVCSIDNITDQ</sequence>
<dbReference type="PROSITE" id="PS51671">
    <property type="entry name" value="ACT"/>
    <property type="match status" value="1"/>
</dbReference>
<dbReference type="AlphaFoldDB" id="A0A928KVQ8"/>
<organism evidence="2 3">
    <name type="scientific">Faecalispora sporosphaeroides</name>
    <dbReference type="NCBI Taxonomy" id="1549"/>
    <lineage>
        <taxon>Bacteria</taxon>
        <taxon>Bacillati</taxon>
        <taxon>Bacillota</taxon>
        <taxon>Clostridia</taxon>
        <taxon>Eubacteriales</taxon>
        <taxon>Oscillospiraceae</taxon>
        <taxon>Faecalispora</taxon>
    </lineage>
</organism>